<feature type="chain" id="PRO_5047121630" description="Lipoprotein" evidence="2">
    <location>
        <begin position="39"/>
        <end position="674"/>
    </location>
</feature>
<organism evidence="3 4">
    <name type="scientific">Streptomyces crystallinus</name>
    <dbReference type="NCBI Taxonomy" id="68191"/>
    <lineage>
        <taxon>Bacteria</taxon>
        <taxon>Bacillati</taxon>
        <taxon>Actinomycetota</taxon>
        <taxon>Actinomycetes</taxon>
        <taxon>Kitasatosporales</taxon>
        <taxon>Streptomycetaceae</taxon>
        <taxon>Streptomyces</taxon>
    </lineage>
</organism>
<dbReference type="InterPro" id="IPR021459">
    <property type="entry name" value="GH101-related"/>
</dbReference>
<reference evidence="4" key="1">
    <citation type="journal article" date="2019" name="Int. J. Syst. Evol. Microbiol.">
        <title>The Global Catalogue of Microorganisms (GCM) 10K type strain sequencing project: providing services to taxonomists for standard genome sequencing and annotation.</title>
        <authorList>
            <consortium name="The Broad Institute Genomics Platform"/>
            <consortium name="The Broad Institute Genome Sequencing Center for Infectious Disease"/>
            <person name="Wu L."/>
            <person name="Ma J."/>
        </authorList>
    </citation>
    <scope>NUCLEOTIDE SEQUENCE [LARGE SCALE GENOMIC DNA]</scope>
    <source>
        <strain evidence="4">JCM 5067</strain>
    </source>
</reference>
<accession>A0ABP3QST7</accession>
<dbReference type="EMBL" id="BAAACA010000014">
    <property type="protein sequence ID" value="GAA0596666.1"/>
    <property type="molecule type" value="Genomic_DNA"/>
</dbReference>
<proteinExistence type="predicted"/>
<feature type="signal peptide" evidence="2">
    <location>
        <begin position="1"/>
        <end position="38"/>
    </location>
</feature>
<evidence type="ECO:0000313" key="4">
    <source>
        <dbReference type="Proteomes" id="UP001500668"/>
    </source>
</evidence>
<evidence type="ECO:0000256" key="1">
    <source>
        <dbReference type="SAM" id="MobiDB-lite"/>
    </source>
</evidence>
<sequence length="674" mass="72229">MAQDYSRRMRSDFITQGRTAARAALHGLAGALALAALAGCTTAVGAEASTDRTGGGEVSVPVRGGTAVIDTATLAVRAHPKSGGELELSGPAATDLGRPGPVTEIRGGARWTYPAKELTVTAVAERGRLRVSMAARRDGQVRWPVTGTDASASDLQLPRGEGLNIPVGDPFWAAPERGLTGDPMDLGTGALTMPMWGYTYGGGRGASYLVPTDIGTSLGFAAEQGRLRGTATHTFDRGEDTRSYTVTLALTDGNPVAPAVDYRDWLSEHGRLGSLRDKIRANPADARLLGAFHAYLWGDARTPQGAEELRKLGVSRMWLGYDAGNDPMSAPAVSAAKKNGYLVGPYDSFANGQDPATADSPNSAWPGRVYPDYCVIDAKGKPETGFGNRGCYLSSQAFERAEPGSHYLADRARAMVANGADSYFLDVDAAGDLFRDHSRAHPMTKAQDRNNRLARMKRLTDRGLVLGSESAGAWSNQVLAFDHGSATPVAGGLWTLERNKEVWGGYAPEKAPKTFFKPVDLPADLAREMYDPRYRVPLYETALHGSLVNVERWELSYGKLPRQKQTRAMLAMLYNIPLNHVLDGPTLKQDGPELAALQKYFAPLHQKAGTERLTSFRWLTADRAVQRTVFGDGVLTVTANFGSTASHGVPAGCVNAELKGEAEPRRLCPKKAAS</sequence>
<comment type="caution">
    <text evidence="3">The sequence shown here is derived from an EMBL/GenBank/DDBJ whole genome shotgun (WGS) entry which is preliminary data.</text>
</comment>
<feature type="region of interest" description="Disordered" evidence="1">
    <location>
        <begin position="80"/>
        <end position="100"/>
    </location>
</feature>
<protein>
    <recommendedName>
        <fullName evidence="5">Lipoprotein</fullName>
    </recommendedName>
</protein>
<dbReference type="Proteomes" id="UP001500668">
    <property type="component" value="Unassembled WGS sequence"/>
</dbReference>
<evidence type="ECO:0000256" key="2">
    <source>
        <dbReference type="SAM" id="SignalP"/>
    </source>
</evidence>
<keyword evidence="2" id="KW-0732">Signal</keyword>
<keyword evidence="4" id="KW-1185">Reference proteome</keyword>
<evidence type="ECO:0008006" key="5">
    <source>
        <dbReference type="Google" id="ProtNLM"/>
    </source>
</evidence>
<dbReference type="Pfam" id="PF11308">
    <property type="entry name" value="Glyco_hydro_129"/>
    <property type="match status" value="1"/>
</dbReference>
<gene>
    <name evidence="3" type="ORF">GCM10010394_27780</name>
</gene>
<name>A0ABP3QST7_9ACTN</name>
<evidence type="ECO:0000313" key="3">
    <source>
        <dbReference type="EMBL" id="GAA0596666.1"/>
    </source>
</evidence>